<name>A0A9E9CA69_9CYAN</name>
<gene>
    <name evidence="5" type="ORF">OXH18_10945</name>
</gene>
<accession>A0A9E9CA69</accession>
<comment type="cofactor">
    <cofactor evidence="1">
        <name>Fe(2+)</name>
        <dbReference type="ChEBI" id="CHEBI:29033"/>
    </cofactor>
</comment>
<dbReference type="EMBL" id="CP113797">
    <property type="protein sequence ID" value="WAL62478.1"/>
    <property type="molecule type" value="Genomic_DNA"/>
</dbReference>
<dbReference type="NCBIfam" id="NF045690">
    <property type="entry name" value="BCarotKetCrtW"/>
    <property type="match status" value="1"/>
</dbReference>
<dbReference type="GO" id="GO:0016491">
    <property type="term" value="F:oxidoreductase activity"/>
    <property type="evidence" value="ECO:0007669"/>
    <property type="project" value="UniProtKB-KW"/>
</dbReference>
<organism evidence="5 6">
    <name type="scientific">Thermocoleostomius sinensis A174</name>
    <dbReference type="NCBI Taxonomy" id="2016057"/>
    <lineage>
        <taxon>Bacteria</taxon>
        <taxon>Bacillati</taxon>
        <taxon>Cyanobacteriota</taxon>
        <taxon>Cyanophyceae</taxon>
        <taxon>Oculatellales</taxon>
        <taxon>Oculatellaceae</taxon>
        <taxon>Thermocoleostomius</taxon>
    </lineage>
</organism>
<dbReference type="Proteomes" id="UP001163152">
    <property type="component" value="Chromosome"/>
</dbReference>
<comment type="similarity">
    <text evidence="2">Belongs to the fatty acid desaturase type 2 family.</text>
</comment>
<evidence type="ECO:0000259" key="4">
    <source>
        <dbReference type="Pfam" id="PF00487"/>
    </source>
</evidence>
<feature type="transmembrane region" description="Helical" evidence="3">
    <location>
        <begin position="177"/>
        <end position="195"/>
    </location>
</feature>
<keyword evidence="3" id="KW-1133">Transmembrane helix</keyword>
<proteinExistence type="inferred from homology"/>
<keyword evidence="3" id="KW-0472">Membrane</keyword>
<evidence type="ECO:0000313" key="6">
    <source>
        <dbReference type="Proteomes" id="UP001163152"/>
    </source>
</evidence>
<evidence type="ECO:0000256" key="2">
    <source>
        <dbReference type="ARBA" id="ARBA00008749"/>
    </source>
</evidence>
<dbReference type="EC" id="1.14.19.-" evidence="5"/>
<feature type="transmembrane region" description="Helical" evidence="3">
    <location>
        <begin position="77"/>
        <end position="96"/>
    </location>
</feature>
<dbReference type="Pfam" id="PF00487">
    <property type="entry name" value="FA_desaturase"/>
    <property type="match status" value="1"/>
</dbReference>
<dbReference type="InterPro" id="IPR005804">
    <property type="entry name" value="FA_desaturase_dom"/>
</dbReference>
<keyword evidence="3" id="KW-0812">Transmembrane</keyword>
<dbReference type="KEGG" id="tsin:OXH18_10945"/>
<keyword evidence="6" id="KW-1185">Reference proteome</keyword>
<dbReference type="InterPro" id="IPR054681">
    <property type="entry name" value="CrtW-like"/>
</dbReference>
<feature type="transmembrane region" description="Helical" evidence="3">
    <location>
        <begin position="201"/>
        <end position="220"/>
    </location>
</feature>
<feature type="transmembrane region" description="Helical" evidence="3">
    <location>
        <begin position="48"/>
        <end position="70"/>
    </location>
</feature>
<sequence length="292" mass="33728">MAGVWLPKEHILVETSLVETQILSPVESLPIDFAARFGRAVGQPVQGFGLVVAMLILGVWAVSLGLLLSLPIAEMSLWFKVLAVFWQTFLWTGLFITAHDAMHGSVYPEQPMINHAIGRVAVLCYGLFSYQSLLRKHWLHHRHPASPRDPDFHDGEHDNPLRWYVHFMIQYWSWRRLLGLVVLFQIACYLLHTSYSSVMLFWAIPSVLSSIQLFFFGTFLPHRRPAGGYSNSHHAQTTAWPILWSFLTCYHFGYHQEHHEYPHVPWWLLPSVHRAKCFNTQKNHQGNDGQHC</sequence>
<protein>
    <submittedName>
        <fullName evidence="5">Fatty acid desaturase</fullName>
        <ecNumber evidence="5">1.14.19.-</ecNumber>
    </submittedName>
</protein>
<feature type="domain" description="Fatty acid desaturase" evidence="4">
    <location>
        <begin position="78"/>
        <end position="275"/>
    </location>
</feature>
<evidence type="ECO:0000313" key="5">
    <source>
        <dbReference type="EMBL" id="WAL62478.1"/>
    </source>
</evidence>
<dbReference type="GO" id="GO:0006629">
    <property type="term" value="P:lipid metabolic process"/>
    <property type="evidence" value="ECO:0007669"/>
    <property type="project" value="InterPro"/>
</dbReference>
<keyword evidence="5" id="KW-0560">Oxidoreductase</keyword>
<dbReference type="RefSeq" id="WP_268612818.1">
    <property type="nucleotide sequence ID" value="NZ_CP113797.1"/>
</dbReference>
<evidence type="ECO:0000256" key="1">
    <source>
        <dbReference type="ARBA" id="ARBA00001954"/>
    </source>
</evidence>
<dbReference type="AlphaFoldDB" id="A0A9E9CA69"/>
<reference evidence="5" key="1">
    <citation type="submission" date="2022-12" db="EMBL/GenBank/DDBJ databases">
        <title>Polyphasic identification of a Novel Hot-Spring Cyanobacterium Ocullathermofonsia sinensis gen nov. sp. nov. and Genomic Insights on its Adaptations to the Thermal Habitat.</title>
        <authorList>
            <person name="Daroch M."/>
            <person name="Tang J."/>
            <person name="Jiang Y."/>
        </authorList>
    </citation>
    <scope>NUCLEOTIDE SEQUENCE</scope>
    <source>
        <strain evidence="5">PKUAC-SCTA174</strain>
    </source>
</reference>
<evidence type="ECO:0000256" key="3">
    <source>
        <dbReference type="SAM" id="Phobius"/>
    </source>
</evidence>
<feature type="transmembrane region" description="Helical" evidence="3">
    <location>
        <begin position="116"/>
        <end position="134"/>
    </location>
</feature>